<dbReference type="GO" id="GO:0005634">
    <property type="term" value="C:nucleus"/>
    <property type="evidence" value="ECO:0007669"/>
    <property type="project" value="TreeGrafter"/>
</dbReference>
<dbReference type="EnsemblMetazoa" id="AATE006904-RA">
    <property type="protein sequence ID" value="AATE006904-PA.1"/>
    <property type="gene ID" value="AATE006904"/>
</dbReference>
<dbReference type="PANTHER" id="PTHR45916">
    <property type="entry name" value="STRUCTURAL MAINTENANCE OF CHROMOSOMES PROTEIN 5"/>
    <property type="match status" value="1"/>
</dbReference>
<dbReference type="InterPro" id="IPR027417">
    <property type="entry name" value="P-loop_NTPase"/>
</dbReference>
<protein>
    <recommendedName>
        <fullName evidence="2">Structural maintenance of chromosomes protein 5</fullName>
    </recommendedName>
</protein>
<comment type="similarity">
    <text evidence="1">Belongs to the SMC family. SMC5 subfamily.</text>
</comment>
<dbReference type="AlphaFoldDB" id="A0A182IWM0"/>
<proteinExistence type="inferred from homology"/>
<dbReference type="VEuPathDB" id="VectorBase:AATE006904"/>
<evidence type="ECO:0000256" key="2">
    <source>
        <dbReference type="ARBA" id="ARBA00018687"/>
    </source>
</evidence>
<dbReference type="GO" id="GO:0003697">
    <property type="term" value="F:single-stranded DNA binding"/>
    <property type="evidence" value="ECO:0007669"/>
    <property type="project" value="TreeGrafter"/>
</dbReference>
<dbReference type="GO" id="GO:0030915">
    <property type="term" value="C:Smc5-Smc6 complex"/>
    <property type="evidence" value="ECO:0007669"/>
    <property type="project" value="TreeGrafter"/>
</dbReference>
<evidence type="ECO:0000256" key="1">
    <source>
        <dbReference type="ARBA" id="ARBA00010171"/>
    </source>
</evidence>
<accession>A0A182IWM0</accession>
<dbReference type="Gene3D" id="3.40.50.300">
    <property type="entry name" value="P-loop containing nucleotide triphosphate hydrolases"/>
    <property type="match status" value="2"/>
</dbReference>
<dbReference type="InterPro" id="IPR003395">
    <property type="entry name" value="RecF/RecN/SMC_N"/>
</dbReference>
<evidence type="ECO:0000259" key="4">
    <source>
        <dbReference type="Pfam" id="PF02463"/>
    </source>
</evidence>
<organism evidence="5">
    <name type="scientific">Anopheles atroparvus</name>
    <name type="common">European mosquito</name>
    <dbReference type="NCBI Taxonomy" id="41427"/>
    <lineage>
        <taxon>Eukaryota</taxon>
        <taxon>Metazoa</taxon>
        <taxon>Ecdysozoa</taxon>
        <taxon>Arthropoda</taxon>
        <taxon>Hexapoda</taxon>
        <taxon>Insecta</taxon>
        <taxon>Pterygota</taxon>
        <taxon>Neoptera</taxon>
        <taxon>Endopterygota</taxon>
        <taxon>Diptera</taxon>
        <taxon>Nematocera</taxon>
        <taxon>Culicoidea</taxon>
        <taxon>Culicidae</taxon>
        <taxon>Anophelinae</taxon>
        <taxon>Anopheles</taxon>
    </lineage>
</organism>
<sequence length="1186" mass="136664">MSQTVVGKIASVSLKNFVTYDSVVFYPEEYLNIILGPNGTGKSAIVAGIVLGMGGHCKLLSRCENIDSYIKNGKDSATIRISIYRNQRRDVRWFCRSFDHNRNDTFEVDNVKVTARAYLQEIRTFNIQVDNLCQFLPQDRVQDFTKMNPCDLLVNTQASVCSAQMQELFEELKAKRETQLKSTSQRENQADRIRELEVRMAALEQQLESIRVRGEFEKQIDVCMARKAWLEYEELFRTYTTTMKDHTHAKKSFEEKEKAYIHCKADMTAILKRKEELEQSLTQWMSVAQRSTDEINTLEEKSERLEDSIAKQKRELQDALAKADERHTELQEAKVMLGAFVQDCADAMTSLGSEELVRQKIATLEAEDGKIRSDNEALMGRRQDLNQKIDTDIKPEMMSIQRSIETLENVASTRLKIIQTRFEGTYQAVMWLRDHTHLFRGKIYEPMILELNVPVPEHVPFLENTIGVRDLIAFTCEHTEDMNLFLRKIREEMHIEGVNAMQSDPADKLNHKAKHPISSMKRFGFHSYLIDMVEGPFPILNGLCKLYGLHNIPIGGPESAKYVTSLPDEISIFFTPTNRFQVSKSRYTGEKSTRSDLLRSMNLLNRSLDHALLAEKRQQLQRLVRECDKIRNHRGQIENQIKELQERRAEQMAELRAVQEELSKYQQTKLKVKRQQQKCVELTQRLVNVDDEKAKFERSCRTIIEQLLDMQRRKIDALEQYATAAVEHEMVRERLRIFQEENNEMESNYRLVEDAFQSAKRTLANVEKVFDRVKEKTNAKNVEARALTKNKAPDKPDFPYRTEFATLPDTLEALEGHLDELRVRFECLPEGNQTAAEEYAQKQSQVEQLRATVAHSVQNVASLEREMAALHEQWYPEMCRIVQHINTKFSHFMSTMGFAGEVELIRNEERDYNEYGIRIYVKYRNAEKLCALDRKLQSGGERAVAIAIYTLSLQHMTQVPFRCVDEINQGMDPTNERKVFNMLVDETCREGQSQYFFVTPKLLPRLRHNDKMNVVVVHNVSPTMAFSVKKRANNRLNEVQKPGRWTALCNVSAEPTTTKQGGRDCLRNPAQTNQPVMVRRMARSFRPAERADPIWLANWCCGSPPADLPTLSVVYGQLLSANDSPPTAFLAAPLEPVLYYCVFGADRTLRSDPDGRLGRGIRSRADPVVQRINPGPTESFPGGYDK</sequence>
<dbReference type="SUPFAM" id="SSF52540">
    <property type="entry name" value="P-loop containing nucleoside triphosphate hydrolases"/>
    <property type="match status" value="1"/>
</dbReference>
<feature type="domain" description="RecF/RecN/SMC N-terminal" evidence="4">
    <location>
        <begin position="9"/>
        <end position="999"/>
    </location>
</feature>
<name>A0A182IWM0_ANOAO</name>
<reference evidence="5" key="1">
    <citation type="submission" date="2022-08" db="UniProtKB">
        <authorList>
            <consortium name="EnsemblMetazoa"/>
        </authorList>
    </citation>
    <scope>IDENTIFICATION</scope>
    <source>
        <strain evidence="5">EBRO</strain>
    </source>
</reference>
<keyword evidence="3" id="KW-0175">Coiled coil</keyword>
<evidence type="ECO:0000313" key="5">
    <source>
        <dbReference type="EnsemblMetazoa" id="AATE006904-PA.1"/>
    </source>
</evidence>
<evidence type="ECO:0000256" key="3">
    <source>
        <dbReference type="ARBA" id="ARBA00023054"/>
    </source>
</evidence>
<dbReference type="Pfam" id="PF02463">
    <property type="entry name" value="SMC_N"/>
    <property type="match status" value="1"/>
</dbReference>
<dbReference type="STRING" id="41427.A0A182IWM0"/>
<dbReference type="PANTHER" id="PTHR45916:SF1">
    <property type="entry name" value="STRUCTURAL MAINTENANCE OF CHROMOSOMES PROTEIN 5"/>
    <property type="match status" value="1"/>
</dbReference>
<dbReference type="GO" id="GO:0000724">
    <property type="term" value="P:double-strand break repair via homologous recombination"/>
    <property type="evidence" value="ECO:0007669"/>
    <property type="project" value="TreeGrafter"/>
</dbReference>